<reference evidence="12" key="1">
    <citation type="submission" date="2021-04" db="EMBL/GenBank/DDBJ databases">
        <title>Phylogenetic analysis of Acidobacteriaceae.</title>
        <authorList>
            <person name="Qiu L."/>
            <person name="Zhang Q."/>
        </authorList>
    </citation>
    <scope>NUCLEOTIDE SEQUENCE</scope>
    <source>
        <strain evidence="12">DSM 25168</strain>
    </source>
</reference>
<evidence type="ECO:0000256" key="7">
    <source>
        <dbReference type="SAM" id="SignalP"/>
    </source>
</evidence>
<keyword evidence="3" id="KW-0963">Cytoplasm</keyword>
<evidence type="ECO:0000256" key="4">
    <source>
        <dbReference type="ARBA" id="ARBA00023069"/>
    </source>
</evidence>
<name>A0A9J7BHE3_9BACT</name>
<dbReference type="Pfam" id="PF22544">
    <property type="entry name" value="HYDIN_VesB_CFA65-like_Ig"/>
    <property type="match status" value="1"/>
</dbReference>
<dbReference type="PANTHER" id="PTHR35580">
    <property type="entry name" value="CELL SURFACE GLYCOPROTEIN (S-LAYER PROTEIN)-LIKE PROTEIN"/>
    <property type="match status" value="1"/>
</dbReference>
<dbReference type="PANTHER" id="PTHR35580:SF1">
    <property type="entry name" value="PHYTASE-LIKE DOMAIN-CONTAINING PROTEIN"/>
    <property type="match status" value="1"/>
</dbReference>
<dbReference type="Pfam" id="PF25778">
    <property type="entry name" value="DUF7948"/>
    <property type="match status" value="1"/>
</dbReference>
<keyword evidence="6" id="KW-1133">Transmembrane helix</keyword>
<dbReference type="KEGG" id="orp:MOP44_15280"/>
<dbReference type="Pfam" id="PF16640">
    <property type="entry name" value="Big_3_5"/>
    <property type="match status" value="1"/>
</dbReference>
<feature type="domain" description="DUF7948" evidence="11">
    <location>
        <begin position="51"/>
        <end position="263"/>
    </location>
</feature>
<dbReference type="InterPro" id="IPR057708">
    <property type="entry name" value="DUF7948"/>
</dbReference>
<dbReference type="Gene3D" id="2.60.40.10">
    <property type="entry name" value="Immunoglobulins"/>
    <property type="match status" value="3"/>
</dbReference>
<evidence type="ECO:0000256" key="3">
    <source>
        <dbReference type="ARBA" id="ARBA00022490"/>
    </source>
</evidence>
<evidence type="ECO:0000313" key="12">
    <source>
        <dbReference type="EMBL" id="UWZ81937.1"/>
    </source>
</evidence>
<dbReference type="InterPro" id="IPR013783">
    <property type="entry name" value="Ig-like_fold"/>
</dbReference>
<feature type="transmembrane region" description="Helical" evidence="6">
    <location>
        <begin position="1255"/>
        <end position="1276"/>
    </location>
</feature>
<keyword evidence="4" id="KW-0969">Cilium</keyword>
<dbReference type="NCBIfam" id="NF012200">
    <property type="entry name" value="choice_anch_D"/>
    <property type="match status" value="2"/>
</dbReference>
<evidence type="ECO:0000259" key="8">
    <source>
        <dbReference type="Pfam" id="PF13290"/>
    </source>
</evidence>
<dbReference type="EMBL" id="CP093313">
    <property type="protein sequence ID" value="UWZ81937.1"/>
    <property type="molecule type" value="Genomic_DNA"/>
</dbReference>
<dbReference type="GO" id="GO:0005737">
    <property type="term" value="C:cytoplasm"/>
    <property type="evidence" value="ECO:0007669"/>
    <property type="project" value="UniProtKB-SubCell"/>
</dbReference>
<keyword evidence="7" id="KW-0732">Signal</keyword>
<feature type="domain" description="GH29D-like beta-sandwich" evidence="8">
    <location>
        <begin position="835"/>
        <end position="900"/>
    </location>
</feature>
<keyword evidence="13" id="KW-1185">Reference proteome</keyword>
<dbReference type="Pfam" id="PF06739">
    <property type="entry name" value="SBBP"/>
    <property type="match status" value="5"/>
</dbReference>
<evidence type="ECO:0000256" key="5">
    <source>
        <dbReference type="ARBA" id="ARBA00023273"/>
    </source>
</evidence>
<feature type="signal peptide" evidence="7">
    <location>
        <begin position="1"/>
        <end position="24"/>
    </location>
</feature>
<evidence type="ECO:0000259" key="11">
    <source>
        <dbReference type="Pfam" id="PF25778"/>
    </source>
</evidence>
<feature type="chain" id="PRO_5039915964" evidence="7">
    <location>
        <begin position="25"/>
        <end position="1305"/>
    </location>
</feature>
<dbReference type="InterPro" id="IPR059177">
    <property type="entry name" value="GH29D-like_dom"/>
</dbReference>
<organism evidence="12 13">
    <name type="scientific">Occallatibacter riparius</name>
    <dbReference type="NCBI Taxonomy" id="1002689"/>
    <lineage>
        <taxon>Bacteria</taxon>
        <taxon>Pseudomonadati</taxon>
        <taxon>Acidobacteriota</taxon>
        <taxon>Terriglobia</taxon>
        <taxon>Terriglobales</taxon>
        <taxon>Acidobacteriaceae</taxon>
        <taxon>Occallatibacter</taxon>
    </lineage>
</organism>
<dbReference type="InterPro" id="IPR052918">
    <property type="entry name" value="Motility_Chemotaxis_Reg"/>
</dbReference>
<keyword evidence="5" id="KW-0966">Cell projection</keyword>
<evidence type="ECO:0000256" key="2">
    <source>
        <dbReference type="ARBA" id="ARBA00004496"/>
    </source>
</evidence>
<dbReference type="InterPro" id="IPR053879">
    <property type="entry name" value="HYDIN_VesB_CFA65-like_Ig"/>
</dbReference>
<evidence type="ECO:0000313" key="13">
    <source>
        <dbReference type="Proteomes" id="UP001059380"/>
    </source>
</evidence>
<evidence type="ECO:0000256" key="6">
    <source>
        <dbReference type="SAM" id="Phobius"/>
    </source>
</evidence>
<evidence type="ECO:0000259" key="9">
    <source>
        <dbReference type="Pfam" id="PF16640"/>
    </source>
</evidence>
<keyword evidence="6" id="KW-0812">Transmembrane</keyword>
<sequence>MFSISLGRSTAVSMLMFVGLGVMASSAQNLPETAAQRSSVASSYGHLPLAFEVNRGQTDPRVRFLARGSGYGVFLTSQEAVLALRTPDSSDTRKVAGSHLPSPAKTDVLRMQLLGANGLAEPHGVEPLAGTVNYFRGNDPSRWQSGVPTFAKVEFAGVYPGVDLVYYGNQQQLEYDFVVAPKANPEAIRLQFAGASRLQLAANGDLTVWARNGKIVFHAPTVYQEEEGKRRRVSGRFRLLAQNSVGFALGDYDCDLPLVIDPTLVYSTYLGGSTGEEALGIAVDASGNTYITGTTSSADFPVTSGSYQTAQKSANRTQAFITKLNATGTALVYSTYLGGSDDNDNANAIVVNSAGNAYVTGLTNSSDFPTTTGAFQAARLTSGGTAFIAELNTTGSALVFSTFLGGSFGGEQGSGIALDSSGNVYVIGTTTAHDFPVTPGAFATTIPGFRSAFVSKLNAKATALVYSTYLGGANYDSGNAIALDAAGNAYVGGVTSSQNFPVTPGAFQQTNVAPNAISFVSKLNPSGSALVYSTYLGGSTKDIVKTIAVDSASTVYVGGHSESSDFPVTAGAFQGAGHSGAGFVTHLNAAGSALVYSTFLGPPSTQFNDGVRSLRVSSAGEAYVTGDTLPGFPVTADAFQSTAATLGSAFITRINAAGTALAYSTCLGGATKGTFGDAIAIDAAGHAFVAGGTVARDFPATSRAFQTTNKTGSEFATTGFVAAFDTNPAAVATTTTLTSSANPATVGQKVIFDATVDASSGSTTPTGNVVFSVDGTDVDTIALNGGAASYNTSTLTAGTHTVKAAYQGDSGFSSSSASLTQTINLAQAAAPTFSPAGGTYSTAQSVTISSSTTGATIYYSIDGSAPTTSSANYTSPVAVSATETIKAIAAGSGYTTSAVASATYTIQTSAVATFNQASLDFGNQTTGTSSSARTVTLKNTGNATLTLTGFPITGSSSFTQTSTCGSSLAAGASCALAIVFTPQTTGAQSATLSVSSNTSGDAPTVALTGTGTAPAAPVVTLTPGSLAFGSQTQGSSSTAQSITVKNTGTAPLTSITVSLSESQPSVSGKVRPQAAIASANYSATTTCGSSLDVGATCTVSVVFTPTAIGSLPGTLLVTDNAANSPQSTGLSGTGVAVQQGDFTVAATTSTATIAAGGSAQFHLTVGTTGGPYNKAVTLSASGLPSGATAGFSPASVTPGSGTADSVMTIQTAATMAAYRGLEPLWPIGSPALALLFFAIPKRLRGKWSRRMQVGLIVLASLAAAAAVTGCGGGFALPRTSVTSIITVTASSGSDVHTTTVQLTVN</sequence>
<feature type="domain" description="Bacterial Ig-like" evidence="9">
    <location>
        <begin position="737"/>
        <end position="824"/>
    </location>
</feature>
<dbReference type="RefSeq" id="WP_260790923.1">
    <property type="nucleotide sequence ID" value="NZ_CP093313.1"/>
</dbReference>
<gene>
    <name evidence="12" type="ORF">MOP44_15280</name>
</gene>
<evidence type="ECO:0000259" key="10">
    <source>
        <dbReference type="Pfam" id="PF22544"/>
    </source>
</evidence>
<protein>
    <submittedName>
        <fullName evidence="12">SBBP repeat-containing protein</fullName>
    </submittedName>
</protein>
<keyword evidence="6" id="KW-0472">Membrane</keyword>
<feature type="transmembrane region" description="Helical" evidence="6">
    <location>
        <begin position="1224"/>
        <end position="1243"/>
    </location>
</feature>
<comment type="subcellular location">
    <subcellularLocation>
        <location evidence="1">Cell projection</location>
        <location evidence="1">Cilium</location>
    </subcellularLocation>
    <subcellularLocation>
        <location evidence="2">Cytoplasm</location>
    </subcellularLocation>
</comment>
<proteinExistence type="predicted"/>
<dbReference type="Pfam" id="PF13290">
    <property type="entry name" value="CHB_HEX_C_1"/>
    <property type="match status" value="1"/>
</dbReference>
<dbReference type="InterPro" id="IPR010620">
    <property type="entry name" value="SBBP_repeat"/>
</dbReference>
<feature type="domain" description="HYDIN/VesB/CFA65-like Ig-like" evidence="10">
    <location>
        <begin position="913"/>
        <end position="1009"/>
    </location>
</feature>
<dbReference type="InterPro" id="IPR032109">
    <property type="entry name" value="Big_3_5"/>
</dbReference>
<dbReference type="Proteomes" id="UP001059380">
    <property type="component" value="Chromosome"/>
</dbReference>
<accession>A0A9J7BHE3</accession>
<evidence type="ECO:0000256" key="1">
    <source>
        <dbReference type="ARBA" id="ARBA00004138"/>
    </source>
</evidence>